<dbReference type="RefSeq" id="WP_017458854.1">
    <property type="nucleotide sequence ID" value="NZ_FMUI01000009.1"/>
</dbReference>
<gene>
    <name evidence="9" type="ORF">SAMN02927897_03094</name>
</gene>
<feature type="domain" description="ABC3 transporter permease C-terminal" evidence="8">
    <location>
        <begin position="330"/>
        <end position="457"/>
    </location>
</feature>
<evidence type="ECO:0000256" key="1">
    <source>
        <dbReference type="ARBA" id="ARBA00004651"/>
    </source>
</evidence>
<feature type="transmembrane region" description="Helical" evidence="7">
    <location>
        <begin position="21"/>
        <end position="41"/>
    </location>
</feature>
<comment type="similarity">
    <text evidence="2">Belongs to the ABC-4 integral membrane protein family. LolC/E subfamily.</text>
</comment>
<evidence type="ECO:0000256" key="4">
    <source>
        <dbReference type="ARBA" id="ARBA00022692"/>
    </source>
</evidence>
<dbReference type="InterPro" id="IPR003838">
    <property type="entry name" value="ABC3_permease_C"/>
</dbReference>
<name>A0A1G4YNL7_9ENTR</name>
<keyword evidence="4 7" id="KW-0812">Transmembrane</keyword>
<proteinExistence type="inferred from homology"/>
<keyword evidence="5 7" id="KW-1133">Transmembrane helix</keyword>
<dbReference type="PANTHER" id="PTHR30489">
    <property type="entry name" value="LIPOPROTEIN-RELEASING SYSTEM TRANSMEMBRANE PROTEIN LOLE"/>
    <property type="match status" value="1"/>
</dbReference>
<feature type="transmembrane region" description="Helical" evidence="7">
    <location>
        <begin position="374"/>
        <end position="402"/>
    </location>
</feature>
<evidence type="ECO:0000256" key="5">
    <source>
        <dbReference type="ARBA" id="ARBA00022989"/>
    </source>
</evidence>
<dbReference type="Pfam" id="PF02687">
    <property type="entry name" value="FtsX"/>
    <property type="match status" value="1"/>
</dbReference>
<evidence type="ECO:0000256" key="6">
    <source>
        <dbReference type="ARBA" id="ARBA00023136"/>
    </source>
</evidence>
<keyword evidence="3" id="KW-1003">Cell membrane</keyword>
<dbReference type="GO" id="GO:0044874">
    <property type="term" value="P:lipoprotein localization to outer membrane"/>
    <property type="evidence" value="ECO:0007669"/>
    <property type="project" value="TreeGrafter"/>
</dbReference>
<comment type="caution">
    <text evidence="9">The sequence shown here is derived from an EMBL/GenBank/DDBJ whole genome shotgun (WGS) entry which is preliminary data.</text>
</comment>
<dbReference type="GeneID" id="23845315"/>
<protein>
    <submittedName>
        <fullName evidence="9">Putative ABC transport system permease protein</fullName>
    </submittedName>
</protein>
<dbReference type="AlphaFoldDB" id="A0A1G4YNL7"/>
<sequence>MLKLKTLKHALRNLLRNRRRTLSTLCAIVVGAVGILLFGGYNHSIKYSLQTTFVRSTGHLQIQHRDYLLHGTGNPAQYSIRNYQKVMDIIARDPVLQPMLTVSTPVLTLTGIAGHYAIGTSRPALIYGSDAAGKIQLNKWDEYHLGDFLQNRQIYSGAAADSAFIGGGLARLLQLCNLAKNQPCSAPPAKENHAADLPADLLQLSQQARQAHATDNDNYIELLAASGNGAPNIVRVKVEGIQPQPARELDDSFVGIHLHQAQQLLFGQETPGVTAIILQLHSTSQLAAARARLQQLFTSELADSPLTVYDFTELQPLYKQVLKMFDNMLNFMLVLILAIALFTVSNTMGMAVMERTVEIGTLRAVGQKRRDIQRLFLSEGSLLGVFGSIIGVIVSLLLAYLINHAGLTWQPPGVTVPIRIHISVWGEWAMMSSVVGVLLLITVISSWWPARRAANVSIVEALRHI</sequence>
<evidence type="ECO:0000313" key="9">
    <source>
        <dbReference type="EMBL" id="SCX55061.1"/>
    </source>
</evidence>
<evidence type="ECO:0000256" key="7">
    <source>
        <dbReference type="SAM" id="Phobius"/>
    </source>
</evidence>
<evidence type="ECO:0000256" key="3">
    <source>
        <dbReference type="ARBA" id="ARBA00022475"/>
    </source>
</evidence>
<accession>A0A1G4YNL7</accession>
<dbReference type="PANTHER" id="PTHR30489:SF0">
    <property type="entry name" value="LIPOPROTEIN-RELEASING SYSTEM TRANSMEMBRANE PROTEIN LOLE"/>
    <property type="match status" value="1"/>
</dbReference>
<dbReference type="Proteomes" id="UP000183569">
    <property type="component" value="Unassembled WGS sequence"/>
</dbReference>
<organism evidence="9 10">
    <name type="scientific">Kosakonia sacchari</name>
    <dbReference type="NCBI Taxonomy" id="1158459"/>
    <lineage>
        <taxon>Bacteria</taxon>
        <taxon>Pseudomonadati</taxon>
        <taxon>Pseudomonadota</taxon>
        <taxon>Gammaproteobacteria</taxon>
        <taxon>Enterobacterales</taxon>
        <taxon>Enterobacteriaceae</taxon>
        <taxon>Kosakonia</taxon>
    </lineage>
</organism>
<reference evidence="9 10" key="1">
    <citation type="submission" date="2016-10" db="EMBL/GenBank/DDBJ databases">
        <authorList>
            <person name="Varghese N."/>
            <person name="Submissions S."/>
        </authorList>
    </citation>
    <scope>NUCLEOTIDE SEQUENCE [LARGE SCALE GENOMIC DNA]</scope>
    <source>
        <strain evidence="9 10">CGMCC 1.12102</strain>
    </source>
</reference>
<evidence type="ECO:0000256" key="2">
    <source>
        <dbReference type="ARBA" id="ARBA00005236"/>
    </source>
</evidence>
<dbReference type="InterPro" id="IPR051447">
    <property type="entry name" value="Lipoprotein-release_system"/>
</dbReference>
<dbReference type="EMBL" id="FMUI01000009">
    <property type="protein sequence ID" value="SCX55061.1"/>
    <property type="molecule type" value="Genomic_DNA"/>
</dbReference>
<comment type="subcellular location">
    <subcellularLocation>
        <location evidence="1">Cell membrane</location>
        <topology evidence="1">Multi-pass membrane protein</topology>
    </subcellularLocation>
</comment>
<evidence type="ECO:0000313" key="10">
    <source>
        <dbReference type="Proteomes" id="UP000183569"/>
    </source>
</evidence>
<feature type="transmembrane region" description="Helical" evidence="7">
    <location>
        <begin position="422"/>
        <end position="444"/>
    </location>
</feature>
<evidence type="ECO:0000259" key="8">
    <source>
        <dbReference type="Pfam" id="PF02687"/>
    </source>
</evidence>
<feature type="transmembrane region" description="Helical" evidence="7">
    <location>
        <begin position="328"/>
        <end position="353"/>
    </location>
</feature>
<keyword evidence="6 7" id="KW-0472">Membrane</keyword>
<dbReference type="GO" id="GO:0098797">
    <property type="term" value="C:plasma membrane protein complex"/>
    <property type="evidence" value="ECO:0007669"/>
    <property type="project" value="TreeGrafter"/>
</dbReference>